<dbReference type="PROSITE" id="PS51384">
    <property type="entry name" value="FAD_FR"/>
    <property type="match status" value="1"/>
</dbReference>
<gene>
    <name evidence="3" type="ORF">H9L24_03725</name>
</gene>
<dbReference type="EMBL" id="CP060790">
    <property type="protein sequence ID" value="QNP61252.1"/>
    <property type="molecule type" value="Genomic_DNA"/>
</dbReference>
<dbReference type="Pfam" id="PF08021">
    <property type="entry name" value="FAD_binding_9"/>
    <property type="match status" value="1"/>
</dbReference>
<dbReference type="AlphaFoldDB" id="A0A7H0HL36"/>
<keyword evidence="4" id="KW-1185">Reference proteome</keyword>
<name>A0A7H0HL36_9BURK</name>
<dbReference type="Gene3D" id="2.40.30.10">
    <property type="entry name" value="Translation factors"/>
    <property type="match status" value="1"/>
</dbReference>
<dbReference type="InterPro" id="IPR017927">
    <property type="entry name" value="FAD-bd_FR_type"/>
</dbReference>
<feature type="domain" description="FAD-binding FR-type" evidence="2">
    <location>
        <begin position="1"/>
        <end position="93"/>
    </location>
</feature>
<dbReference type="KEGG" id="amon:H9L24_03725"/>
<dbReference type="InterPro" id="IPR039261">
    <property type="entry name" value="FNR_nucleotide-bd"/>
</dbReference>
<dbReference type="SUPFAM" id="SSF63380">
    <property type="entry name" value="Riboflavin synthase domain-like"/>
    <property type="match status" value="1"/>
</dbReference>
<dbReference type="CDD" id="cd06193">
    <property type="entry name" value="siderophore_interacting"/>
    <property type="match status" value="1"/>
</dbReference>
<dbReference type="InterPro" id="IPR017938">
    <property type="entry name" value="Riboflavin_synthase-like_b-brl"/>
</dbReference>
<dbReference type="PANTHER" id="PTHR30157:SF0">
    <property type="entry name" value="NADPH-DEPENDENT FERRIC-CHELATE REDUCTASE"/>
    <property type="match status" value="1"/>
</dbReference>
<dbReference type="GO" id="GO:0016491">
    <property type="term" value="F:oxidoreductase activity"/>
    <property type="evidence" value="ECO:0007669"/>
    <property type="project" value="InterPro"/>
</dbReference>
<accession>A0A7H0HL36</accession>
<sequence length="221" mass="23477">MRRLTVGGPEVRAFLGTPGVDGAAAWVKVFEPRGEGRAYTIRRMDRAAGTLELDFVLHGDQGPAGPVSTWAEGARVGDVVQIAGPRQGGFACPAATQWVLLAGDATALPAIQSIARSLPQGMAAKAYVEVASPEEAQPMESAAPLRTHWITADTAQPGLALQHALMFRPLPPGPGYAWLAGESGAVHALRDHLQTHWGAERLQVSAKGYWKAGQRDFRNAD</sequence>
<dbReference type="Gene3D" id="3.40.50.80">
    <property type="entry name" value="Nucleotide-binding domain of ferredoxin-NADP reductase (FNR) module"/>
    <property type="match status" value="1"/>
</dbReference>
<evidence type="ECO:0000313" key="4">
    <source>
        <dbReference type="Proteomes" id="UP000516057"/>
    </source>
</evidence>
<dbReference type="InterPro" id="IPR013113">
    <property type="entry name" value="SIP_FAD-bd"/>
</dbReference>
<proteinExistence type="inferred from homology"/>
<dbReference type="InterPro" id="IPR007037">
    <property type="entry name" value="SIP_rossman_dom"/>
</dbReference>
<organism evidence="3 4">
    <name type="scientific">Paenacidovorax monticola</name>
    <dbReference type="NCBI Taxonomy" id="1926868"/>
    <lineage>
        <taxon>Bacteria</taxon>
        <taxon>Pseudomonadati</taxon>
        <taxon>Pseudomonadota</taxon>
        <taxon>Betaproteobacteria</taxon>
        <taxon>Burkholderiales</taxon>
        <taxon>Comamonadaceae</taxon>
        <taxon>Paenacidovorax</taxon>
    </lineage>
</organism>
<reference evidence="3 4" key="1">
    <citation type="submission" date="2020-08" db="EMBL/GenBank/DDBJ databases">
        <title>Genome sequence of Acidovorax monticola KACC 19171T.</title>
        <authorList>
            <person name="Hyun D.-W."/>
            <person name="Bae J.-W."/>
        </authorList>
    </citation>
    <scope>NUCLEOTIDE SEQUENCE [LARGE SCALE GENOMIC DNA]</scope>
    <source>
        <strain evidence="3 4">KACC 19171</strain>
    </source>
</reference>
<evidence type="ECO:0000256" key="1">
    <source>
        <dbReference type="ARBA" id="ARBA00035644"/>
    </source>
</evidence>
<evidence type="ECO:0000313" key="3">
    <source>
        <dbReference type="EMBL" id="QNP61252.1"/>
    </source>
</evidence>
<dbReference type="Proteomes" id="UP000516057">
    <property type="component" value="Chromosome"/>
</dbReference>
<comment type="similarity">
    <text evidence="1">Belongs to the SIP oxidoreductase family.</text>
</comment>
<dbReference type="InterPro" id="IPR039374">
    <property type="entry name" value="SIP_fam"/>
</dbReference>
<dbReference type="Pfam" id="PF04954">
    <property type="entry name" value="SIP"/>
    <property type="match status" value="1"/>
</dbReference>
<dbReference type="PANTHER" id="PTHR30157">
    <property type="entry name" value="FERRIC REDUCTASE, NADPH-DEPENDENT"/>
    <property type="match status" value="1"/>
</dbReference>
<protein>
    <submittedName>
        <fullName evidence="3">Siderophore-interacting protein</fullName>
    </submittedName>
</protein>
<evidence type="ECO:0000259" key="2">
    <source>
        <dbReference type="PROSITE" id="PS51384"/>
    </source>
</evidence>